<name>A0A4S8IAE3_MUSBA</name>
<sequence length="121" mass="12924">MKRQRTKQTARSLGSSIPSDGLDLSDEPHPSDHITSSGTLSQAKLAGRREISEPRGKARAAGADRSDGRKMLRVGPGSLPLTDAFFWSQSSTWHEMASSGPTTHQATTSALPASGIIKRIK</sequence>
<feature type="region of interest" description="Disordered" evidence="1">
    <location>
        <begin position="1"/>
        <end position="75"/>
    </location>
</feature>
<reference evidence="2 3" key="1">
    <citation type="journal article" date="2019" name="Nat. Plants">
        <title>Genome sequencing of Musa balbisiana reveals subgenome evolution and function divergence in polyploid bananas.</title>
        <authorList>
            <person name="Yao X."/>
        </authorList>
    </citation>
    <scope>NUCLEOTIDE SEQUENCE [LARGE SCALE GENOMIC DNA]</scope>
    <source>
        <strain evidence="3">cv. DH-PKW</strain>
        <tissue evidence="2">Leaves</tissue>
    </source>
</reference>
<accession>A0A4S8IAE3</accession>
<gene>
    <name evidence="2" type="ORF">C4D60_Mb02t13400</name>
</gene>
<evidence type="ECO:0000256" key="1">
    <source>
        <dbReference type="SAM" id="MobiDB-lite"/>
    </source>
</evidence>
<organism evidence="2 3">
    <name type="scientific">Musa balbisiana</name>
    <name type="common">Banana</name>
    <dbReference type="NCBI Taxonomy" id="52838"/>
    <lineage>
        <taxon>Eukaryota</taxon>
        <taxon>Viridiplantae</taxon>
        <taxon>Streptophyta</taxon>
        <taxon>Embryophyta</taxon>
        <taxon>Tracheophyta</taxon>
        <taxon>Spermatophyta</taxon>
        <taxon>Magnoliopsida</taxon>
        <taxon>Liliopsida</taxon>
        <taxon>Zingiberales</taxon>
        <taxon>Musaceae</taxon>
        <taxon>Musa</taxon>
    </lineage>
</organism>
<proteinExistence type="predicted"/>
<feature type="region of interest" description="Disordered" evidence="1">
    <location>
        <begin position="95"/>
        <end position="121"/>
    </location>
</feature>
<comment type="caution">
    <text evidence="2">The sequence shown here is derived from an EMBL/GenBank/DDBJ whole genome shotgun (WGS) entry which is preliminary data.</text>
</comment>
<keyword evidence="3" id="KW-1185">Reference proteome</keyword>
<protein>
    <submittedName>
        <fullName evidence="2">Uncharacterized protein</fullName>
    </submittedName>
</protein>
<dbReference type="Proteomes" id="UP000317650">
    <property type="component" value="Chromosome 2"/>
</dbReference>
<feature type="compositionally biased region" description="Basic and acidic residues" evidence="1">
    <location>
        <begin position="47"/>
        <end position="70"/>
    </location>
</feature>
<feature type="compositionally biased region" description="Polar residues" evidence="1">
    <location>
        <begin position="95"/>
        <end position="111"/>
    </location>
</feature>
<feature type="compositionally biased region" description="Polar residues" evidence="1">
    <location>
        <begin position="33"/>
        <end position="42"/>
    </location>
</feature>
<dbReference type="EMBL" id="PYDT01000011">
    <property type="protein sequence ID" value="THU45013.1"/>
    <property type="molecule type" value="Genomic_DNA"/>
</dbReference>
<feature type="compositionally biased region" description="Polar residues" evidence="1">
    <location>
        <begin position="9"/>
        <end position="18"/>
    </location>
</feature>
<dbReference type="AlphaFoldDB" id="A0A4S8IAE3"/>
<evidence type="ECO:0000313" key="3">
    <source>
        <dbReference type="Proteomes" id="UP000317650"/>
    </source>
</evidence>
<evidence type="ECO:0000313" key="2">
    <source>
        <dbReference type="EMBL" id="THU45013.1"/>
    </source>
</evidence>